<reference evidence="1 2" key="1">
    <citation type="journal article" date="2020" name="Phytopathology">
        <title>Genome Sequence Resources of Colletotrichum truncatum, C. plurivorum, C. musicola, and C. sojae: Four Species Pathogenic to Soybean (Glycine max).</title>
        <authorList>
            <person name="Rogerio F."/>
            <person name="Boufleur T.R."/>
            <person name="Ciampi-Guillardi M."/>
            <person name="Sukno S.A."/>
            <person name="Thon M.R."/>
            <person name="Massola Junior N.S."/>
            <person name="Baroncelli R."/>
        </authorList>
    </citation>
    <scope>NUCLEOTIDE SEQUENCE [LARGE SCALE GENOMIC DNA]</scope>
    <source>
        <strain evidence="1 2">LFN0009</strain>
    </source>
</reference>
<dbReference type="AlphaFoldDB" id="A0A8H6IPD8"/>
<dbReference type="EMBL" id="WIGN01000555">
    <property type="protein sequence ID" value="KAF6788743.1"/>
    <property type="molecule type" value="Genomic_DNA"/>
</dbReference>
<evidence type="ECO:0000313" key="1">
    <source>
        <dbReference type="EMBL" id="KAF6788743.1"/>
    </source>
</evidence>
<protein>
    <submittedName>
        <fullName evidence="1">Uncharacterized protein</fullName>
    </submittedName>
</protein>
<sequence length="534" mass="59358">MAKLGDLPREMIIMICDLLWPRDAPIAKAMGLEETPRTHETFRILTEGRKDVLNLLLVMRRRPKIDWGIGNKCWATHIAAHYYAHHTICIDTAPMNLARLVGLVRHFASRPQKCSSVRRLVLNIDSDALTQSIEEMETPSDDDMALVREQASRAGLAFDSGLWIDPVQPVTIGHPDNDRIIDEVSAKMHHNARCLSVIRIIIHLMRNVEQVGVIDKVPGWLPETVGKSRETTALLPNLKQVIVHNEVLSLQSYPTVLSWLGLDAPEIHFVRGVLWGGNIATVNFKPAAFENTTHLTLGWITVRPDIMSRVIQSCHQLVSFNYFLKGHHLTCIALHSATPANVLSCLVSSHGKSLRSLGLDFSTIRLILAQPNIPSHTISVSNVFSRPGNQSLVALDGFTGLEQLCIDDYTLEAAARADEEAAPALQVVVAEDQQRDVLEDQPKRVFPWIPPTVKRVCIRGVRHLKMEDVVGFAEKHDVEEIRLLEESSEAGGERDDFADVLEGIVATGTRASVGELSDMALWGSQLRATGDKQR</sequence>
<organism evidence="1 2">
    <name type="scientific">Colletotrichum sojae</name>
    <dbReference type="NCBI Taxonomy" id="2175907"/>
    <lineage>
        <taxon>Eukaryota</taxon>
        <taxon>Fungi</taxon>
        <taxon>Dikarya</taxon>
        <taxon>Ascomycota</taxon>
        <taxon>Pezizomycotina</taxon>
        <taxon>Sordariomycetes</taxon>
        <taxon>Hypocreomycetidae</taxon>
        <taxon>Glomerellales</taxon>
        <taxon>Glomerellaceae</taxon>
        <taxon>Colletotrichum</taxon>
        <taxon>Colletotrichum orchidearum species complex</taxon>
    </lineage>
</organism>
<proteinExistence type="predicted"/>
<comment type="caution">
    <text evidence="1">The sequence shown here is derived from an EMBL/GenBank/DDBJ whole genome shotgun (WGS) entry which is preliminary data.</text>
</comment>
<dbReference type="Proteomes" id="UP000652219">
    <property type="component" value="Unassembled WGS sequence"/>
</dbReference>
<accession>A0A8H6IPD8</accession>
<evidence type="ECO:0000313" key="2">
    <source>
        <dbReference type="Proteomes" id="UP000652219"/>
    </source>
</evidence>
<name>A0A8H6IPD8_9PEZI</name>
<gene>
    <name evidence="1" type="ORF">CSOJ01_14956</name>
</gene>
<keyword evidence="2" id="KW-1185">Reference proteome</keyword>